<dbReference type="InterPro" id="IPR042208">
    <property type="entry name" value="D-ser_dehydrat-like_sf"/>
</dbReference>
<dbReference type="Gene3D" id="3.20.20.10">
    <property type="entry name" value="Alanine racemase"/>
    <property type="match status" value="1"/>
</dbReference>
<dbReference type="HOGENOM" id="CLU_031639_2_2_6"/>
<dbReference type="Pfam" id="PF01168">
    <property type="entry name" value="Ala_racemase_N"/>
    <property type="match status" value="1"/>
</dbReference>
<dbReference type="PANTHER" id="PTHR28004:SF2">
    <property type="entry name" value="D-SERINE DEHYDRATASE"/>
    <property type="match status" value="1"/>
</dbReference>
<sequence>MNQLKAGSEAVAGSDRPFYDDRLTPYIEIDAQRLTRNLQQMQQRAATGNVRLRPHVKTHKSVAIAQQQIALGAVGITVSKPSEGVVFINGGVRDVLLAYPVVQAESVSALFAVAASSGCKLGVIVASQAGVAAIAQAAAAVTSLDLSVWIKVDVGLGRVGVNPEGDEALQLAHAVQAAGLHFAGLVSHAGHAYGAQNPQQMAAIVQAEAQCMQGLRQRLHQAGFAQCALSVGATPSILGAPLPDGYDEIRPGNYALCDLTGLRLQLCTLDEVAISVVARVVSVNDRYAIIDAGSKALSSDKGPHGTGAADFGLAVNALTDRQYRVEKLSEEHGFIPHYGNTPPLGSLMRVFPNHSCAVMAQFTQFVMRNSHGTAEIINIDARGMFL</sequence>
<dbReference type="eggNOG" id="COG3616">
    <property type="taxonomic scope" value="Bacteria"/>
</dbReference>
<feature type="domain" description="D-serine dehydratase-like" evidence="3">
    <location>
        <begin position="273"/>
        <end position="369"/>
    </location>
</feature>
<evidence type="ECO:0000256" key="2">
    <source>
        <dbReference type="ARBA" id="ARBA00023239"/>
    </source>
</evidence>
<proteinExistence type="inferred from homology"/>
<keyword evidence="2" id="KW-0456">Lyase</keyword>
<evidence type="ECO:0000313" key="5">
    <source>
        <dbReference type="Proteomes" id="UP000008793"/>
    </source>
</evidence>
<organism evidence="5">
    <name type="scientific">Erwinia billingiae (strain Eb661)</name>
    <dbReference type="NCBI Taxonomy" id="634500"/>
    <lineage>
        <taxon>Bacteria</taxon>
        <taxon>Pseudomonadati</taxon>
        <taxon>Pseudomonadota</taxon>
        <taxon>Gammaproteobacteria</taxon>
        <taxon>Enterobacterales</taxon>
        <taxon>Erwiniaceae</taxon>
        <taxon>Erwinia</taxon>
    </lineage>
</organism>
<dbReference type="AlphaFoldDB" id="D8MX61"/>
<accession>D8MX61</accession>
<keyword evidence="5" id="KW-1185">Reference proteome</keyword>
<dbReference type="GO" id="GO:0036088">
    <property type="term" value="P:D-serine catabolic process"/>
    <property type="evidence" value="ECO:0007669"/>
    <property type="project" value="TreeGrafter"/>
</dbReference>
<dbReference type="InterPro" id="IPR001608">
    <property type="entry name" value="Ala_racemase_N"/>
</dbReference>
<dbReference type="STRING" id="634500.EbC_38870"/>
<gene>
    <name evidence="4" type="ordered locus">EbC_38870</name>
</gene>
<dbReference type="InterPro" id="IPR051466">
    <property type="entry name" value="D-amino_acid_metab_enzyme"/>
</dbReference>
<dbReference type="SMART" id="SM01119">
    <property type="entry name" value="D-ser_dehydrat"/>
    <property type="match status" value="1"/>
</dbReference>
<dbReference type="InterPro" id="IPR029066">
    <property type="entry name" value="PLP-binding_barrel"/>
</dbReference>
<dbReference type="Gene3D" id="2.40.37.20">
    <property type="entry name" value="D-serine dehydratase-like domain"/>
    <property type="match status" value="1"/>
</dbReference>
<dbReference type="KEGG" id="ebi:EbC_38870"/>
<dbReference type="Proteomes" id="UP000008793">
    <property type="component" value="Chromosome"/>
</dbReference>
<dbReference type="PANTHER" id="PTHR28004">
    <property type="entry name" value="ZGC:162816-RELATED"/>
    <property type="match status" value="1"/>
</dbReference>
<dbReference type="InterPro" id="IPR026956">
    <property type="entry name" value="D-ser_dehydrat-like_dom"/>
</dbReference>
<dbReference type="EMBL" id="FP236843">
    <property type="protein sequence ID" value="CAX61418.1"/>
    <property type="molecule type" value="Genomic_DNA"/>
</dbReference>
<evidence type="ECO:0000256" key="1">
    <source>
        <dbReference type="ARBA" id="ARBA00005323"/>
    </source>
</evidence>
<name>D8MX61_ERWBE</name>
<evidence type="ECO:0000259" key="3">
    <source>
        <dbReference type="SMART" id="SM01119"/>
    </source>
</evidence>
<evidence type="ECO:0000313" key="4">
    <source>
        <dbReference type="EMBL" id="CAX61418.1"/>
    </source>
</evidence>
<dbReference type="SUPFAM" id="SSF51419">
    <property type="entry name" value="PLP-binding barrel"/>
    <property type="match status" value="1"/>
</dbReference>
<dbReference type="RefSeq" id="WP_013203901.1">
    <property type="nucleotide sequence ID" value="NC_014306.1"/>
</dbReference>
<dbReference type="GO" id="GO:0008721">
    <property type="term" value="F:D-serine ammonia-lyase activity"/>
    <property type="evidence" value="ECO:0007669"/>
    <property type="project" value="TreeGrafter"/>
</dbReference>
<protein>
    <submittedName>
        <fullName evidence="4">Alanine racemase</fullName>
    </submittedName>
</protein>
<comment type="similarity">
    <text evidence="1">Belongs to the DSD1 family.</text>
</comment>
<dbReference type="GeneID" id="90513833"/>
<reference evidence="4 5" key="1">
    <citation type="journal article" date="2010" name="BMC Genomics">
        <title>Genome comparison of the epiphytic bacteria Erwinia billingiae and E. tasmaniensis with the pear pathogen E. pyrifoliae.</title>
        <authorList>
            <person name="Kube M."/>
            <person name="Migdoll A.M."/>
            <person name="Gehring I."/>
            <person name="Heitmann K."/>
            <person name="Mayer Y."/>
            <person name="Kuhl H."/>
            <person name="Knaust F."/>
            <person name="Geider K."/>
            <person name="Reinhardt R."/>
        </authorList>
    </citation>
    <scope>NUCLEOTIDE SEQUENCE [LARGE SCALE GENOMIC DNA]</scope>
    <source>
        <strain evidence="4 5">Eb661</strain>
    </source>
</reference>
<dbReference type="Pfam" id="PF14031">
    <property type="entry name" value="D-ser_dehydrat"/>
    <property type="match status" value="1"/>
</dbReference>